<organism evidence="1 2">
    <name type="scientific">Candidozyma auris</name>
    <name type="common">Yeast</name>
    <name type="synonym">Candida auris</name>
    <dbReference type="NCBI Taxonomy" id="498019"/>
    <lineage>
        <taxon>Eukaryota</taxon>
        <taxon>Fungi</taxon>
        <taxon>Dikarya</taxon>
        <taxon>Ascomycota</taxon>
        <taxon>Saccharomycotina</taxon>
        <taxon>Pichiomycetes</taxon>
        <taxon>Metschnikowiaceae</taxon>
        <taxon>Candidozyma</taxon>
    </lineage>
</organism>
<name>A0A0L0NP66_CANAR</name>
<gene>
    <name evidence="1" type="ORF">QG37_08282</name>
</gene>
<proteinExistence type="predicted"/>
<dbReference type="AlphaFoldDB" id="A0A0L0NP66"/>
<dbReference type="VEuPathDB" id="FungiDB:QG37_08282"/>
<dbReference type="EMBL" id="LGST01000074">
    <property type="protein sequence ID" value="KND95460.1"/>
    <property type="molecule type" value="Genomic_DNA"/>
</dbReference>
<accession>A0A0L0NP66</accession>
<dbReference type="Proteomes" id="UP000037122">
    <property type="component" value="Unassembled WGS sequence"/>
</dbReference>
<protein>
    <submittedName>
        <fullName evidence="1">Uncharacterized protein</fullName>
    </submittedName>
</protein>
<sequence>MVVVTKVTDSGFVQPPFEQEVMVTTFVLYLVDKIVSAAAVANKSAQGSIASECGWC</sequence>
<evidence type="ECO:0000313" key="1">
    <source>
        <dbReference type="EMBL" id="KND95460.1"/>
    </source>
</evidence>
<evidence type="ECO:0000313" key="2">
    <source>
        <dbReference type="Proteomes" id="UP000037122"/>
    </source>
</evidence>
<reference evidence="2" key="1">
    <citation type="journal article" date="2015" name="BMC Genomics">
        <title>Draft genome of a commonly misdiagnosed multidrug resistant pathogen Candida auris.</title>
        <authorList>
            <person name="Chatterjee S."/>
            <person name="Alampalli S.V."/>
            <person name="Nageshan R.K."/>
            <person name="Chettiar S.T."/>
            <person name="Joshi S."/>
            <person name="Tatu U.S."/>
        </authorList>
    </citation>
    <scope>NUCLEOTIDE SEQUENCE [LARGE SCALE GENOMIC DNA]</scope>
    <source>
        <strain evidence="2">6684</strain>
    </source>
</reference>
<comment type="caution">
    <text evidence="1">The sequence shown here is derived from an EMBL/GenBank/DDBJ whole genome shotgun (WGS) entry which is preliminary data.</text>
</comment>